<organism evidence="2 3">
    <name type="scientific">Canna indica</name>
    <name type="common">Indian-shot</name>
    <dbReference type="NCBI Taxonomy" id="4628"/>
    <lineage>
        <taxon>Eukaryota</taxon>
        <taxon>Viridiplantae</taxon>
        <taxon>Streptophyta</taxon>
        <taxon>Embryophyta</taxon>
        <taxon>Tracheophyta</taxon>
        <taxon>Spermatophyta</taxon>
        <taxon>Magnoliopsida</taxon>
        <taxon>Liliopsida</taxon>
        <taxon>Zingiberales</taxon>
        <taxon>Cannaceae</taxon>
        <taxon>Canna</taxon>
    </lineage>
</organism>
<evidence type="ECO:0000256" key="1">
    <source>
        <dbReference type="SAM" id="Phobius"/>
    </source>
</evidence>
<accession>A0AAQ3L0T0</accession>
<dbReference type="Proteomes" id="UP001327560">
    <property type="component" value="Chromosome 8"/>
</dbReference>
<feature type="transmembrane region" description="Helical" evidence="1">
    <location>
        <begin position="124"/>
        <end position="142"/>
    </location>
</feature>
<proteinExistence type="predicted"/>
<keyword evidence="1" id="KW-0812">Transmembrane</keyword>
<dbReference type="PANTHER" id="PTHR36777">
    <property type="entry name" value="EXPRESSED PROTEIN"/>
    <property type="match status" value="1"/>
</dbReference>
<evidence type="ECO:0000313" key="3">
    <source>
        <dbReference type="Proteomes" id="UP001327560"/>
    </source>
</evidence>
<keyword evidence="1" id="KW-1133">Transmembrane helix</keyword>
<dbReference type="EMBL" id="CP136897">
    <property type="protein sequence ID" value="WOL18250.1"/>
    <property type="molecule type" value="Genomic_DNA"/>
</dbReference>
<name>A0AAQ3L0T0_9LILI</name>
<dbReference type="AlphaFoldDB" id="A0AAQ3L0T0"/>
<feature type="transmembrane region" description="Helical" evidence="1">
    <location>
        <begin position="101"/>
        <end position="118"/>
    </location>
</feature>
<sequence>MAASGSTALCPVFLLQVPPSHLPDTASFLSFRSLHGRLRPPPPLFLRRTNLRSAHSPSRRLSPVVAVQSNFFKVIQTAWKIGRDATEAGANLVPDAVPRPIARIGVATVAAIIALFILKSFVSTVFFVLAVMGLVYFVFVALNTDEISPRSEITTSSEEETLEEARRIMEKYK</sequence>
<keyword evidence="1" id="KW-0472">Membrane</keyword>
<evidence type="ECO:0000313" key="2">
    <source>
        <dbReference type="EMBL" id="WOL18250.1"/>
    </source>
</evidence>
<keyword evidence="3" id="KW-1185">Reference proteome</keyword>
<gene>
    <name evidence="2" type="ORF">Cni_G27043</name>
</gene>
<protein>
    <submittedName>
        <fullName evidence="2">Uncharacterized protein</fullName>
    </submittedName>
</protein>
<dbReference type="PANTHER" id="PTHR36777:SF2">
    <property type="entry name" value="EXPRESSED PROTEIN"/>
    <property type="match status" value="1"/>
</dbReference>
<reference evidence="2 3" key="1">
    <citation type="submission" date="2023-10" db="EMBL/GenBank/DDBJ databases">
        <title>Chromosome-scale genome assembly provides insights into flower coloration mechanisms of Canna indica.</title>
        <authorList>
            <person name="Li C."/>
        </authorList>
    </citation>
    <scope>NUCLEOTIDE SEQUENCE [LARGE SCALE GENOMIC DNA]</scope>
    <source>
        <tissue evidence="2">Flower</tissue>
    </source>
</reference>